<comment type="caution">
    <text evidence="2">The sequence shown here is derived from an EMBL/GenBank/DDBJ whole genome shotgun (WGS) entry which is preliminary data.</text>
</comment>
<protein>
    <submittedName>
        <fullName evidence="2">Uncharacterized protein</fullName>
    </submittedName>
</protein>
<evidence type="ECO:0000313" key="2">
    <source>
        <dbReference type="EMBL" id="CAF0892836.1"/>
    </source>
</evidence>
<keyword evidence="1" id="KW-0812">Transmembrane</keyword>
<keyword evidence="1" id="KW-1133">Transmembrane helix</keyword>
<dbReference type="Proteomes" id="UP000682733">
    <property type="component" value="Unassembled WGS sequence"/>
</dbReference>
<dbReference type="EMBL" id="CAJOBA010003222">
    <property type="protein sequence ID" value="CAF3674718.1"/>
    <property type="molecule type" value="Genomic_DNA"/>
</dbReference>
<gene>
    <name evidence="2" type="ORF">OVA965_LOCUS9216</name>
    <name evidence="3" type="ORF">TMI583_LOCUS9210</name>
</gene>
<evidence type="ECO:0000256" key="1">
    <source>
        <dbReference type="SAM" id="Phobius"/>
    </source>
</evidence>
<name>A0A8S2D6X0_9BILA</name>
<dbReference type="EMBL" id="CAJNOK010003222">
    <property type="protein sequence ID" value="CAF0892836.1"/>
    <property type="molecule type" value="Genomic_DNA"/>
</dbReference>
<dbReference type="AlphaFoldDB" id="A0A8S2D6X0"/>
<dbReference type="Proteomes" id="UP000677228">
    <property type="component" value="Unassembled WGS sequence"/>
</dbReference>
<feature type="transmembrane region" description="Helical" evidence="1">
    <location>
        <begin position="25"/>
        <end position="47"/>
    </location>
</feature>
<evidence type="ECO:0000313" key="4">
    <source>
        <dbReference type="Proteomes" id="UP000677228"/>
    </source>
</evidence>
<proteinExistence type="predicted"/>
<evidence type="ECO:0000313" key="3">
    <source>
        <dbReference type="EMBL" id="CAF3674718.1"/>
    </source>
</evidence>
<sequence>MRSRLPFGDAVPAGNYALLRIEEKLIGILIEIFLAMGIFPVFAIDLLKENIQSKKNTNLQSYAESVDSMHSNKNEINSFLDKQRIHFHQLISNQRVFVSNASTEPSFWWFKNDFSSISYNLIVQQQIDIFRMLHNIDTALICLSECSTTDEKELEFIKIQAANLTNLHNQLFDLSKQLNNCLKIWSNYFKLTQTRCYQLTQDFIPHRTELIQSDLLIHEQCLSDLNKTIYRPENEYQQGINRLFDHYFQRLNQDEQILTCVLYAQNQQADFILLA</sequence>
<accession>A0A8S2D6X0</accession>
<keyword evidence="1" id="KW-0472">Membrane</keyword>
<organism evidence="2 4">
    <name type="scientific">Didymodactylos carnosus</name>
    <dbReference type="NCBI Taxonomy" id="1234261"/>
    <lineage>
        <taxon>Eukaryota</taxon>
        <taxon>Metazoa</taxon>
        <taxon>Spiralia</taxon>
        <taxon>Gnathifera</taxon>
        <taxon>Rotifera</taxon>
        <taxon>Eurotatoria</taxon>
        <taxon>Bdelloidea</taxon>
        <taxon>Philodinida</taxon>
        <taxon>Philodinidae</taxon>
        <taxon>Didymodactylos</taxon>
    </lineage>
</organism>
<reference evidence="2" key="1">
    <citation type="submission" date="2021-02" db="EMBL/GenBank/DDBJ databases">
        <authorList>
            <person name="Nowell W R."/>
        </authorList>
    </citation>
    <scope>NUCLEOTIDE SEQUENCE</scope>
</reference>